<comment type="caution">
    <text evidence="7">The sequence shown here is derived from an EMBL/GenBank/DDBJ whole genome shotgun (WGS) entry which is preliminary data.</text>
</comment>
<dbReference type="PANTHER" id="PTHR21152:SF40">
    <property type="entry name" value="ALANINE--GLYOXYLATE AMINOTRANSFERASE"/>
    <property type="match status" value="1"/>
</dbReference>
<dbReference type="EMBL" id="QNBE01000092">
    <property type="protein sequence ID" value="RKX69313.1"/>
    <property type="molecule type" value="Genomic_DNA"/>
</dbReference>
<evidence type="ECO:0000313" key="8">
    <source>
        <dbReference type="Proteomes" id="UP000268469"/>
    </source>
</evidence>
<keyword evidence="3 5" id="KW-0663">Pyridoxal phosphate</keyword>
<sequence>MHKKLFIPGPTEVMEDVLNVQAKPMIGHRSKEFSELLTSVVEKLKRVLATKNEVYIFTSSGTGVMEAAIRNCVKNKVLSLVCGAFSKRWAQIAKACNKEVATVEVDWGKAIKPEMVADALKKDHYDAVTLVHNETSTGVRNPIEGIAEVIKEYPDTFLLVDTVSSLMGDKIEIDKLGIDVCLASVQKCFALPPGMAVGVISERALKRSEEVTDKGYYFDFLVFKKYWEERRQTPTTPAISLIQALDYQLDRIEQEGVENRYQRHREMAEIVRGWAKKFFAMFSEEGYHSVTVSAITNTRGISVADLNKELGKQGYMISNGYGKLKEKTFRIAHMGDLTKEDINDLLGRINAILKLEG</sequence>
<dbReference type="InterPro" id="IPR000192">
    <property type="entry name" value="Aminotrans_V_dom"/>
</dbReference>
<dbReference type="InterPro" id="IPR015422">
    <property type="entry name" value="PyrdxlP-dep_Trfase_small"/>
</dbReference>
<evidence type="ECO:0000259" key="6">
    <source>
        <dbReference type="Pfam" id="PF00266"/>
    </source>
</evidence>
<evidence type="ECO:0000256" key="2">
    <source>
        <dbReference type="ARBA" id="ARBA00009236"/>
    </source>
</evidence>
<evidence type="ECO:0000313" key="7">
    <source>
        <dbReference type="EMBL" id="RKX69313.1"/>
    </source>
</evidence>
<dbReference type="Gene3D" id="3.40.640.10">
    <property type="entry name" value="Type I PLP-dependent aspartate aminotransferase-like (Major domain)"/>
    <property type="match status" value="1"/>
</dbReference>
<dbReference type="GO" id="GO:0004760">
    <property type="term" value="F:L-serine-pyruvate transaminase activity"/>
    <property type="evidence" value="ECO:0007669"/>
    <property type="project" value="TreeGrafter"/>
</dbReference>
<protein>
    <submittedName>
        <fullName evidence="7">Aminotransferase</fullName>
    </submittedName>
</protein>
<dbReference type="Pfam" id="PF00266">
    <property type="entry name" value="Aminotran_5"/>
    <property type="match status" value="1"/>
</dbReference>
<gene>
    <name evidence="7" type="ORF">DRP53_08545</name>
</gene>
<keyword evidence="7" id="KW-0808">Transferase</keyword>
<feature type="modified residue" description="N6-(pyridoxal phosphate)lysine" evidence="5">
    <location>
        <position position="187"/>
    </location>
</feature>
<dbReference type="InterPro" id="IPR024169">
    <property type="entry name" value="SP_NH2Trfase/AEP_transaminase"/>
</dbReference>
<name>A0A660SF99_UNCW3</name>
<dbReference type="InterPro" id="IPR015424">
    <property type="entry name" value="PyrdxlP-dep_Trfase"/>
</dbReference>
<evidence type="ECO:0000256" key="5">
    <source>
        <dbReference type="PIRSR" id="PIRSR000524-50"/>
    </source>
</evidence>
<comment type="cofactor">
    <cofactor evidence="1 5">
        <name>pyridoxal 5'-phosphate</name>
        <dbReference type="ChEBI" id="CHEBI:597326"/>
    </cofactor>
</comment>
<dbReference type="SUPFAM" id="SSF53383">
    <property type="entry name" value="PLP-dependent transferases"/>
    <property type="match status" value="1"/>
</dbReference>
<proteinExistence type="inferred from homology"/>
<evidence type="ECO:0000256" key="4">
    <source>
        <dbReference type="PIRSR" id="PIRSR000524-1"/>
    </source>
</evidence>
<dbReference type="GO" id="GO:0019265">
    <property type="term" value="P:glycine biosynthetic process, by transamination of glyoxylate"/>
    <property type="evidence" value="ECO:0007669"/>
    <property type="project" value="TreeGrafter"/>
</dbReference>
<comment type="similarity">
    <text evidence="2">Belongs to the class-V pyridoxal-phosphate-dependent aminotransferase family.</text>
</comment>
<organism evidence="7 8">
    <name type="scientific">candidate division WOR-3 bacterium</name>
    <dbReference type="NCBI Taxonomy" id="2052148"/>
    <lineage>
        <taxon>Bacteria</taxon>
        <taxon>Bacteria division WOR-3</taxon>
    </lineage>
</organism>
<dbReference type="Gene3D" id="3.90.1150.10">
    <property type="entry name" value="Aspartate Aminotransferase, domain 1"/>
    <property type="match status" value="1"/>
</dbReference>
<dbReference type="AlphaFoldDB" id="A0A660SF99"/>
<feature type="domain" description="Aminotransferase class V" evidence="6">
    <location>
        <begin position="21"/>
        <end position="320"/>
    </location>
</feature>
<accession>A0A660SF99</accession>
<dbReference type="InterPro" id="IPR015421">
    <property type="entry name" value="PyrdxlP-dep_Trfase_major"/>
</dbReference>
<dbReference type="GO" id="GO:0008453">
    <property type="term" value="F:alanine-glyoxylate transaminase activity"/>
    <property type="evidence" value="ECO:0007669"/>
    <property type="project" value="TreeGrafter"/>
</dbReference>
<evidence type="ECO:0000256" key="1">
    <source>
        <dbReference type="ARBA" id="ARBA00001933"/>
    </source>
</evidence>
<dbReference type="Proteomes" id="UP000268469">
    <property type="component" value="Unassembled WGS sequence"/>
</dbReference>
<reference evidence="7 8" key="1">
    <citation type="submission" date="2018-06" db="EMBL/GenBank/DDBJ databases">
        <title>Extensive metabolic versatility and redundancy in microbially diverse, dynamic hydrothermal sediments.</title>
        <authorList>
            <person name="Dombrowski N."/>
            <person name="Teske A."/>
            <person name="Baker B.J."/>
        </authorList>
    </citation>
    <scope>NUCLEOTIDE SEQUENCE [LARGE SCALE GENOMIC DNA]</scope>
    <source>
        <strain evidence="7">B36_G15</strain>
    </source>
</reference>
<keyword evidence="7" id="KW-0032">Aminotransferase</keyword>
<dbReference type="PIRSF" id="PIRSF000524">
    <property type="entry name" value="SPT"/>
    <property type="match status" value="1"/>
</dbReference>
<feature type="binding site" evidence="4">
    <location>
        <position position="330"/>
    </location>
    <ligand>
        <name>substrate</name>
    </ligand>
</feature>
<dbReference type="PANTHER" id="PTHR21152">
    <property type="entry name" value="AMINOTRANSFERASE CLASS V"/>
    <property type="match status" value="1"/>
</dbReference>
<evidence type="ECO:0000256" key="3">
    <source>
        <dbReference type="ARBA" id="ARBA00022898"/>
    </source>
</evidence>